<dbReference type="Proteomes" id="UP001500888">
    <property type="component" value="Unassembled WGS sequence"/>
</dbReference>
<dbReference type="CDD" id="cd00446">
    <property type="entry name" value="GrpE"/>
    <property type="match status" value="1"/>
</dbReference>
<dbReference type="PANTHER" id="PTHR21237:SF23">
    <property type="entry name" value="GRPE PROTEIN HOMOLOG, MITOCHONDRIAL"/>
    <property type="match status" value="1"/>
</dbReference>
<comment type="caution">
    <text evidence="8">The sequence shown here is derived from an EMBL/GenBank/DDBJ whole genome shotgun (WGS) entry which is preliminary data.</text>
</comment>
<dbReference type="InterPro" id="IPR009012">
    <property type="entry name" value="GrpE_head"/>
</dbReference>
<evidence type="ECO:0000256" key="3">
    <source>
        <dbReference type="HAMAP-Rule" id="MF_01151"/>
    </source>
</evidence>
<comment type="subunit">
    <text evidence="3">Homodimer.</text>
</comment>
<gene>
    <name evidence="3" type="primary">grpE</name>
    <name evidence="8" type="ORF">GCM10022226_11460</name>
</gene>
<evidence type="ECO:0000256" key="4">
    <source>
        <dbReference type="RuleBase" id="RU000639"/>
    </source>
</evidence>
<evidence type="ECO:0000256" key="5">
    <source>
        <dbReference type="RuleBase" id="RU004478"/>
    </source>
</evidence>
<feature type="coiled-coil region" evidence="6">
    <location>
        <begin position="52"/>
        <end position="86"/>
    </location>
</feature>
<dbReference type="RefSeq" id="WP_344935012.1">
    <property type="nucleotide sequence ID" value="NZ_BAAAZR010000001.1"/>
</dbReference>
<comment type="function">
    <text evidence="3 4">Participates actively in the response to hyperosmotic and heat shock by preventing the aggregation of stress-denatured proteins, in association with DnaK and GrpE. It is the nucleotide exchange factor for DnaK and may function as a thermosensor. Unfolded proteins bind initially to DnaJ; upon interaction with the DnaJ-bound protein, DnaK hydrolyzes its bound ATP, resulting in the formation of a stable complex. GrpE releases ADP from DnaK; ATP binding to DnaK triggers the release of the substrate protein, thus completing the reaction cycle. Several rounds of ATP-dependent interactions between DnaJ, DnaK and GrpE are required for fully efficient folding.</text>
</comment>
<dbReference type="EMBL" id="BAAAZR010000001">
    <property type="protein sequence ID" value="GAA3793883.1"/>
    <property type="molecule type" value="Genomic_DNA"/>
</dbReference>
<keyword evidence="6" id="KW-0175">Coiled coil</keyword>
<protein>
    <recommendedName>
        <fullName evidence="3 4">Protein GrpE</fullName>
    </recommendedName>
    <alternativeName>
        <fullName evidence="3">HSP-70 cofactor</fullName>
    </alternativeName>
</protein>
<dbReference type="PRINTS" id="PR00773">
    <property type="entry name" value="GRPEPROTEIN"/>
</dbReference>
<dbReference type="PROSITE" id="PS01071">
    <property type="entry name" value="GRPE"/>
    <property type="match status" value="1"/>
</dbReference>
<comment type="similarity">
    <text evidence="1 3 5">Belongs to the GrpE family.</text>
</comment>
<dbReference type="SUPFAM" id="SSF58014">
    <property type="entry name" value="Coiled-coil domain of nucleotide exchange factor GrpE"/>
    <property type="match status" value="1"/>
</dbReference>
<reference evidence="9" key="1">
    <citation type="journal article" date="2019" name="Int. J. Syst. Evol. Microbiol.">
        <title>The Global Catalogue of Microorganisms (GCM) 10K type strain sequencing project: providing services to taxonomists for standard genome sequencing and annotation.</title>
        <authorList>
            <consortium name="The Broad Institute Genomics Platform"/>
            <consortium name="The Broad Institute Genome Sequencing Center for Infectious Disease"/>
            <person name="Wu L."/>
            <person name="Ma J."/>
        </authorList>
    </citation>
    <scope>NUCLEOTIDE SEQUENCE [LARGE SCALE GENOMIC DNA]</scope>
    <source>
        <strain evidence="9">JCM 16908</strain>
    </source>
</reference>
<dbReference type="InterPro" id="IPR000740">
    <property type="entry name" value="GrpE"/>
</dbReference>
<feature type="region of interest" description="Disordered" evidence="7">
    <location>
        <begin position="1"/>
        <end position="47"/>
    </location>
</feature>
<evidence type="ECO:0000313" key="9">
    <source>
        <dbReference type="Proteomes" id="UP001500888"/>
    </source>
</evidence>
<dbReference type="Gene3D" id="2.30.22.10">
    <property type="entry name" value="Head domain of nucleotide exchange factor GrpE"/>
    <property type="match status" value="1"/>
</dbReference>
<keyword evidence="3" id="KW-0963">Cytoplasm</keyword>
<keyword evidence="9" id="KW-1185">Reference proteome</keyword>
<dbReference type="Gene3D" id="3.90.20.20">
    <property type="match status" value="1"/>
</dbReference>
<sequence>MTGHHDEPARGAAQNIGPGSPEQGAGRPAGPGAQEADATVTDPALADMDAKITELEDRWLRSAAELENLRKRIARDAERIRTEERARVVREWLPIIDNLDLALRHADADPRAVTEGVRVVRDQAVAQLARLGFSRHDETGGSFDPTFHEAVGTVADPDLPPGAVVEVVRPGYGEGERQLRPAGVIVSTSPE</sequence>
<dbReference type="PANTHER" id="PTHR21237">
    <property type="entry name" value="GRPE PROTEIN"/>
    <property type="match status" value="1"/>
</dbReference>
<evidence type="ECO:0000256" key="6">
    <source>
        <dbReference type="SAM" id="Coils"/>
    </source>
</evidence>
<proteinExistence type="inferred from homology"/>
<evidence type="ECO:0000256" key="1">
    <source>
        <dbReference type="ARBA" id="ARBA00009054"/>
    </source>
</evidence>
<organism evidence="8 9">
    <name type="scientific">Sphaerisporangium flaviroseum</name>
    <dbReference type="NCBI Taxonomy" id="509199"/>
    <lineage>
        <taxon>Bacteria</taxon>
        <taxon>Bacillati</taxon>
        <taxon>Actinomycetota</taxon>
        <taxon>Actinomycetes</taxon>
        <taxon>Streptosporangiales</taxon>
        <taxon>Streptosporangiaceae</taxon>
        <taxon>Sphaerisporangium</taxon>
    </lineage>
</organism>
<dbReference type="HAMAP" id="MF_01151">
    <property type="entry name" value="GrpE"/>
    <property type="match status" value="1"/>
</dbReference>
<evidence type="ECO:0000313" key="8">
    <source>
        <dbReference type="EMBL" id="GAA3793883.1"/>
    </source>
</evidence>
<evidence type="ECO:0000256" key="7">
    <source>
        <dbReference type="SAM" id="MobiDB-lite"/>
    </source>
</evidence>
<comment type="subcellular location">
    <subcellularLocation>
        <location evidence="3">Cytoplasm</location>
    </subcellularLocation>
</comment>
<keyword evidence="3 4" id="KW-0346">Stress response</keyword>
<keyword evidence="2 3" id="KW-0143">Chaperone</keyword>
<feature type="compositionally biased region" description="Low complexity" evidence="7">
    <location>
        <begin position="21"/>
        <end position="36"/>
    </location>
</feature>
<name>A0ABP7HHZ5_9ACTN</name>
<dbReference type="SUPFAM" id="SSF51064">
    <property type="entry name" value="Head domain of nucleotide exchange factor GrpE"/>
    <property type="match status" value="1"/>
</dbReference>
<dbReference type="InterPro" id="IPR013805">
    <property type="entry name" value="GrpE_CC"/>
</dbReference>
<evidence type="ECO:0000256" key="2">
    <source>
        <dbReference type="ARBA" id="ARBA00023186"/>
    </source>
</evidence>
<dbReference type="Pfam" id="PF01025">
    <property type="entry name" value="GrpE"/>
    <property type="match status" value="1"/>
</dbReference>
<accession>A0ABP7HHZ5</accession>